<dbReference type="EMBL" id="CP017634">
    <property type="protein sequence ID" value="ATW23915.1"/>
    <property type="molecule type" value="Genomic_DNA"/>
</dbReference>
<keyword evidence="2" id="KW-1185">Reference proteome</keyword>
<dbReference type="KEGG" id="fwa:DCMF_03085"/>
<evidence type="ECO:0000313" key="2">
    <source>
        <dbReference type="Proteomes" id="UP000323521"/>
    </source>
</evidence>
<gene>
    <name evidence="1" type="ORF">DCMF_03085</name>
</gene>
<evidence type="ECO:0008006" key="3">
    <source>
        <dbReference type="Google" id="ProtNLM"/>
    </source>
</evidence>
<dbReference type="AlphaFoldDB" id="A0A3G1KP67"/>
<name>A0A3G1KP67_FORW1</name>
<dbReference type="Proteomes" id="UP000323521">
    <property type="component" value="Chromosome"/>
</dbReference>
<evidence type="ECO:0000313" key="1">
    <source>
        <dbReference type="EMBL" id="ATW23915.1"/>
    </source>
</evidence>
<sequence>MNQVPEGFPVLEVNPIIDQSVRELCTRPYPLHPKGCPNFGQKDTCPPKAKMFFEVFDPSYPVYAIVNAFDYRGHKEQMRAKHPEWSERQLACVRFWQGKARKQLKLAINMFLSKHENYAATTCPEALGVNVTETLKNAGIIMEWPPKEIAYQVALAGKKKTGDC</sequence>
<protein>
    <recommendedName>
        <fullName evidence="3">DUF2284 domain-containing protein</fullName>
    </recommendedName>
</protein>
<dbReference type="OrthoDB" id="1811432at2"/>
<reference evidence="1 2" key="1">
    <citation type="submission" date="2016-10" db="EMBL/GenBank/DDBJ databases">
        <title>Complete Genome Sequence of Peptococcaceae strain DCMF.</title>
        <authorList>
            <person name="Edwards R.J."/>
            <person name="Holland S.I."/>
            <person name="Deshpande N.P."/>
            <person name="Wong Y.K."/>
            <person name="Ertan H."/>
            <person name="Manefield M."/>
            <person name="Russell T.L."/>
            <person name="Lee M.J."/>
        </authorList>
    </citation>
    <scope>NUCLEOTIDE SEQUENCE [LARGE SCALE GENOMIC DNA]</scope>
    <source>
        <strain evidence="1 2">DCMF</strain>
    </source>
</reference>
<dbReference type="RefSeq" id="WP_148133082.1">
    <property type="nucleotide sequence ID" value="NZ_CP017634.1"/>
</dbReference>
<proteinExistence type="predicted"/>
<organism evidence="1 2">
    <name type="scientific">Formimonas warabiya</name>
    <dbReference type="NCBI Taxonomy" id="1761012"/>
    <lineage>
        <taxon>Bacteria</taxon>
        <taxon>Bacillati</taxon>
        <taxon>Bacillota</taxon>
        <taxon>Clostridia</taxon>
        <taxon>Eubacteriales</taxon>
        <taxon>Peptococcaceae</taxon>
        <taxon>Candidatus Formimonas</taxon>
    </lineage>
</organism>
<accession>A0A3G1KP67</accession>